<evidence type="ECO:0000313" key="3">
    <source>
        <dbReference type="Proteomes" id="UP000008022"/>
    </source>
</evidence>
<dbReference type="EnsemblPlants" id="ORUFI10G10010.1">
    <property type="protein sequence ID" value="ORUFI10G10010.1"/>
    <property type="gene ID" value="ORUFI10G10010"/>
</dbReference>
<organism evidence="2 3">
    <name type="scientific">Oryza rufipogon</name>
    <name type="common">Brownbeard rice</name>
    <name type="synonym">Asian wild rice</name>
    <dbReference type="NCBI Taxonomy" id="4529"/>
    <lineage>
        <taxon>Eukaryota</taxon>
        <taxon>Viridiplantae</taxon>
        <taxon>Streptophyta</taxon>
        <taxon>Embryophyta</taxon>
        <taxon>Tracheophyta</taxon>
        <taxon>Spermatophyta</taxon>
        <taxon>Magnoliopsida</taxon>
        <taxon>Liliopsida</taxon>
        <taxon>Poales</taxon>
        <taxon>Poaceae</taxon>
        <taxon>BOP clade</taxon>
        <taxon>Oryzoideae</taxon>
        <taxon>Oryzeae</taxon>
        <taxon>Oryzinae</taxon>
        <taxon>Oryza</taxon>
    </lineage>
</organism>
<reference evidence="3" key="1">
    <citation type="submission" date="2013-06" db="EMBL/GenBank/DDBJ databases">
        <authorList>
            <person name="Zhao Q."/>
        </authorList>
    </citation>
    <scope>NUCLEOTIDE SEQUENCE</scope>
    <source>
        <strain evidence="3">cv. W1943</strain>
    </source>
</reference>
<protein>
    <submittedName>
        <fullName evidence="2">Uncharacterized protein</fullName>
    </submittedName>
</protein>
<dbReference type="Proteomes" id="UP000008022">
    <property type="component" value="Unassembled WGS sequence"/>
</dbReference>
<feature type="compositionally biased region" description="Basic and acidic residues" evidence="1">
    <location>
        <begin position="70"/>
        <end position="82"/>
    </location>
</feature>
<evidence type="ECO:0000313" key="2">
    <source>
        <dbReference type="EnsemblPlants" id="ORUFI10G10010.1"/>
    </source>
</evidence>
<keyword evidence="3" id="KW-1185">Reference proteome</keyword>
<feature type="region of interest" description="Disordered" evidence="1">
    <location>
        <begin position="70"/>
        <end position="92"/>
    </location>
</feature>
<dbReference type="HOGENOM" id="CLU_2268181_0_0_1"/>
<name>A0A0E0QYY4_ORYRU</name>
<dbReference type="AlphaFoldDB" id="A0A0E0QYY4"/>
<sequence>MHPAAHRLCGRHGHVHPGDGEALPHMLGMYEALIDVKSDLKSLFTGYARDVVAQLGNTIRHLSMQFSTRIREGEGRRQRREGGFVGAPVSPPSSCRHAITGCC</sequence>
<evidence type="ECO:0000256" key="1">
    <source>
        <dbReference type="SAM" id="MobiDB-lite"/>
    </source>
</evidence>
<proteinExistence type="predicted"/>
<reference evidence="2" key="2">
    <citation type="submission" date="2015-06" db="UniProtKB">
        <authorList>
            <consortium name="EnsemblPlants"/>
        </authorList>
    </citation>
    <scope>IDENTIFICATION</scope>
</reference>
<accession>A0A0E0QYY4</accession>
<dbReference type="Gramene" id="ORUFI10G10010.1">
    <property type="protein sequence ID" value="ORUFI10G10010.1"/>
    <property type="gene ID" value="ORUFI10G10010"/>
</dbReference>